<dbReference type="Proteomes" id="UP001341840">
    <property type="component" value="Unassembled WGS sequence"/>
</dbReference>
<feature type="non-terminal residue" evidence="2">
    <location>
        <position position="1"/>
    </location>
</feature>
<dbReference type="EMBL" id="JASCZI010152513">
    <property type="protein sequence ID" value="MED6176260.1"/>
    <property type="molecule type" value="Genomic_DNA"/>
</dbReference>
<feature type="region of interest" description="Disordered" evidence="1">
    <location>
        <begin position="45"/>
        <end position="82"/>
    </location>
</feature>
<accession>A0ABU6VU33</accession>
<evidence type="ECO:0000313" key="2">
    <source>
        <dbReference type="EMBL" id="MED6176260.1"/>
    </source>
</evidence>
<sequence length="140" mass="15815">CNEWLVGEVGVPIDVNADTDVDDDAGDDLVHESDTTLTWNVVFEAMGGNEPTTNTRSRGQQQSRKRKEFATGRGRPMTTGPRLVRKSGVSLQISPDRCQGTCVKFSLRKGCHRDATKFENTEYWTRVVLPRKQKHRFAFD</sequence>
<proteinExistence type="predicted"/>
<keyword evidence="3" id="KW-1185">Reference proteome</keyword>
<name>A0ABU6VU33_9FABA</name>
<protein>
    <submittedName>
        <fullName evidence="2">Uncharacterized protein</fullName>
    </submittedName>
</protein>
<evidence type="ECO:0000256" key="1">
    <source>
        <dbReference type="SAM" id="MobiDB-lite"/>
    </source>
</evidence>
<gene>
    <name evidence="2" type="ORF">PIB30_086383</name>
</gene>
<evidence type="ECO:0000313" key="3">
    <source>
        <dbReference type="Proteomes" id="UP001341840"/>
    </source>
</evidence>
<comment type="caution">
    <text evidence="2">The sequence shown here is derived from an EMBL/GenBank/DDBJ whole genome shotgun (WGS) entry which is preliminary data.</text>
</comment>
<organism evidence="2 3">
    <name type="scientific">Stylosanthes scabra</name>
    <dbReference type="NCBI Taxonomy" id="79078"/>
    <lineage>
        <taxon>Eukaryota</taxon>
        <taxon>Viridiplantae</taxon>
        <taxon>Streptophyta</taxon>
        <taxon>Embryophyta</taxon>
        <taxon>Tracheophyta</taxon>
        <taxon>Spermatophyta</taxon>
        <taxon>Magnoliopsida</taxon>
        <taxon>eudicotyledons</taxon>
        <taxon>Gunneridae</taxon>
        <taxon>Pentapetalae</taxon>
        <taxon>rosids</taxon>
        <taxon>fabids</taxon>
        <taxon>Fabales</taxon>
        <taxon>Fabaceae</taxon>
        <taxon>Papilionoideae</taxon>
        <taxon>50 kb inversion clade</taxon>
        <taxon>dalbergioids sensu lato</taxon>
        <taxon>Dalbergieae</taxon>
        <taxon>Pterocarpus clade</taxon>
        <taxon>Stylosanthes</taxon>
    </lineage>
</organism>
<reference evidence="2 3" key="1">
    <citation type="journal article" date="2023" name="Plants (Basel)">
        <title>Bridging the Gap: Combining Genomics and Transcriptomics Approaches to Understand Stylosanthes scabra, an Orphan Legume from the Brazilian Caatinga.</title>
        <authorList>
            <person name="Ferreira-Neto J.R.C."/>
            <person name="da Silva M.D."/>
            <person name="Binneck E."/>
            <person name="de Melo N.F."/>
            <person name="da Silva R.H."/>
            <person name="de Melo A.L.T.M."/>
            <person name="Pandolfi V."/>
            <person name="Bustamante F.O."/>
            <person name="Brasileiro-Vidal A.C."/>
            <person name="Benko-Iseppon A.M."/>
        </authorList>
    </citation>
    <scope>NUCLEOTIDE SEQUENCE [LARGE SCALE GENOMIC DNA]</scope>
    <source>
        <tissue evidence="2">Leaves</tissue>
    </source>
</reference>